<proteinExistence type="predicted"/>
<protein>
    <submittedName>
        <fullName evidence="2">Uncharacterized protein</fullName>
    </submittedName>
</protein>
<evidence type="ECO:0000313" key="2">
    <source>
        <dbReference type="EMBL" id="KAG6529049.1"/>
    </source>
</evidence>
<dbReference type="Proteomes" id="UP000734854">
    <property type="component" value="Unassembled WGS sequence"/>
</dbReference>
<comment type="caution">
    <text evidence="2">The sequence shown here is derived from an EMBL/GenBank/DDBJ whole genome shotgun (WGS) entry which is preliminary data.</text>
</comment>
<evidence type="ECO:0000256" key="1">
    <source>
        <dbReference type="SAM" id="MobiDB-lite"/>
    </source>
</evidence>
<keyword evidence="3" id="KW-1185">Reference proteome</keyword>
<sequence length="129" mass="14447">MPPAGSIVVASKSTRPVLRMGQRRRKEVPSNSRRPHRRTNAGTKQIRRPPEPDSFSSPEVVAQRLEVLRSLVPRGISRTKEPKMDAAAATAADMLFDETAEYILLLRSQVEALKRMLDAVCMEKNHDDA</sequence>
<accession>A0A8J5HN06</accession>
<gene>
    <name evidence="2" type="ORF">ZIOFF_011243</name>
</gene>
<dbReference type="OrthoDB" id="994442at2759"/>
<evidence type="ECO:0000313" key="3">
    <source>
        <dbReference type="Proteomes" id="UP000734854"/>
    </source>
</evidence>
<dbReference type="AlphaFoldDB" id="A0A8J5HN06"/>
<name>A0A8J5HN06_ZINOF</name>
<feature type="region of interest" description="Disordered" evidence="1">
    <location>
        <begin position="1"/>
        <end position="59"/>
    </location>
</feature>
<organism evidence="2 3">
    <name type="scientific">Zingiber officinale</name>
    <name type="common">Ginger</name>
    <name type="synonym">Amomum zingiber</name>
    <dbReference type="NCBI Taxonomy" id="94328"/>
    <lineage>
        <taxon>Eukaryota</taxon>
        <taxon>Viridiplantae</taxon>
        <taxon>Streptophyta</taxon>
        <taxon>Embryophyta</taxon>
        <taxon>Tracheophyta</taxon>
        <taxon>Spermatophyta</taxon>
        <taxon>Magnoliopsida</taxon>
        <taxon>Liliopsida</taxon>
        <taxon>Zingiberales</taxon>
        <taxon>Zingiberaceae</taxon>
        <taxon>Zingiber</taxon>
    </lineage>
</organism>
<dbReference type="EMBL" id="JACMSC010000003">
    <property type="protein sequence ID" value="KAG6529049.1"/>
    <property type="molecule type" value="Genomic_DNA"/>
</dbReference>
<reference evidence="2 3" key="1">
    <citation type="submission" date="2020-08" db="EMBL/GenBank/DDBJ databases">
        <title>Plant Genome Project.</title>
        <authorList>
            <person name="Zhang R.-G."/>
        </authorList>
    </citation>
    <scope>NUCLEOTIDE SEQUENCE [LARGE SCALE GENOMIC DNA]</scope>
    <source>
        <tissue evidence="2">Rhizome</tissue>
    </source>
</reference>